<dbReference type="PANTHER" id="PTHR33048:SF47">
    <property type="entry name" value="INTEGRAL MEMBRANE PROTEIN-RELATED"/>
    <property type="match status" value="1"/>
</dbReference>
<evidence type="ECO:0000256" key="4">
    <source>
        <dbReference type="ARBA" id="ARBA00023136"/>
    </source>
</evidence>
<feature type="transmembrane region" description="Helical" evidence="7">
    <location>
        <begin position="55"/>
        <end position="74"/>
    </location>
</feature>
<feature type="transmembrane region" description="Helical" evidence="7">
    <location>
        <begin position="212"/>
        <end position="230"/>
    </location>
</feature>
<protein>
    <recommendedName>
        <fullName evidence="8">Rhodopsin domain-containing protein</fullName>
    </recommendedName>
</protein>
<dbReference type="PANTHER" id="PTHR33048">
    <property type="entry name" value="PTH11-LIKE INTEGRAL MEMBRANE PROTEIN (AFU_ORTHOLOGUE AFUA_5G11245)"/>
    <property type="match status" value="1"/>
</dbReference>
<evidence type="ECO:0000256" key="5">
    <source>
        <dbReference type="ARBA" id="ARBA00038359"/>
    </source>
</evidence>
<dbReference type="Pfam" id="PF20684">
    <property type="entry name" value="Fung_rhodopsin"/>
    <property type="match status" value="1"/>
</dbReference>
<dbReference type="Proteomes" id="UP001175261">
    <property type="component" value="Unassembled WGS sequence"/>
</dbReference>
<gene>
    <name evidence="9" type="ORF">NLU13_7615</name>
</gene>
<dbReference type="InterPro" id="IPR049326">
    <property type="entry name" value="Rhodopsin_dom_fungi"/>
</dbReference>
<keyword evidence="10" id="KW-1185">Reference proteome</keyword>
<feature type="transmembrane region" description="Helical" evidence="7">
    <location>
        <begin position="94"/>
        <end position="113"/>
    </location>
</feature>
<keyword evidence="3 7" id="KW-1133">Transmembrane helix</keyword>
<reference evidence="9" key="1">
    <citation type="submission" date="2022-10" db="EMBL/GenBank/DDBJ databases">
        <title>Determination and structural analysis of whole genome sequence of Sarocladium strictum F4-1.</title>
        <authorList>
            <person name="Hu L."/>
            <person name="Jiang Y."/>
        </authorList>
    </citation>
    <scope>NUCLEOTIDE SEQUENCE</scope>
    <source>
        <strain evidence="9">F4-1</strain>
    </source>
</reference>
<comment type="subcellular location">
    <subcellularLocation>
        <location evidence="1">Membrane</location>
        <topology evidence="1">Multi-pass membrane protein</topology>
    </subcellularLocation>
</comment>
<evidence type="ECO:0000259" key="8">
    <source>
        <dbReference type="Pfam" id="PF20684"/>
    </source>
</evidence>
<keyword evidence="2 7" id="KW-0812">Transmembrane</keyword>
<sequence>MAGGPVEPPPGIDPTESRTTLIYGVVSAMLGVAFLSLCLRLYTRVVLIKQFGWDDGAAIFAFGMVFGSAFAVMYQTTFGFATHVYFLDPVDIMLYLRTFYVSIVFYNAALFGIKMTFLLQYWRIIAIQRMKKVFYVAMFIVLGASLSQVPVQIFTCTPIAGFWDKSITDARCIDNQVQWFSNAGINILTDVIVFVLPLPVIGKLNLARGQKYSLLGIFCLGFFTCALSVARIRFLKLTEDFTWTNVEAAVWSIAELSSGVLCSSLLTLRPLAVRVFPSMRSAAAKSTNQYYRQPNSHVASPHDVELSHTWRNLASESKDRIVCEDPRPGGQDSDSENPTPWSPTSPPPPVRARRT</sequence>
<organism evidence="9 10">
    <name type="scientific">Sarocladium strictum</name>
    <name type="common">Black bundle disease fungus</name>
    <name type="synonym">Acremonium strictum</name>
    <dbReference type="NCBI Taxonomy" id="5046"/>
    <lineage>
        <taxon>Eukaryota</taxon>
        <taxon>Fungi</taxon>
        <taxon>Dikarya</taxon>
        <taxon>Ascomycota</taxon>
        <taxon>Pezizomycotina</taxon>
        <taxon>Sordariomycetes</taxon>
        <taxon>Hypocreomycetidae</taxon>
        <taxon>Hypocreales</taxon>
        <taxon>Sarocladiaceae</taxon>
        <taxon>Sarocladium</taxon>
    </lineage>
</organism>
<name>A0AA39GFH5_SARSR</name>
<feature type="compositionally biased region" description="Pro residues" evidence="6">
    <location>
        <begin position="340"/>
        <end position="355"/>
    </location>
</feature>
<evidence type="ECO:0000313" key="9">
    <source>
        <dbReference type="EMBL" id="KAK0385137.1"/>
    </source>
</evidence>
<evidence type="ECO:0000313" key="10">
    <source>
        <dbReference type="Proteomes" id="UP001175261"/>
    </source>
</evidence>
<comment type="similarity">
    <text evidence="5">Belongs to the SAT4 family.</text>
</comment>
<feature type="transmembrane region" description="Helical" evidence="7">
    <location>
        <begin position="20"/>
        <end position="43"/>
    </location>
</feature>
<dbReference type="InterPro" id="IPR052337">
    <property type="entry name" value="SAT4-like"/>
</dbReference>
<keyword evidence="4 7" id="KW-0472">Membrane</keyword>
<feature type="region of interest" description="Disordered" evidence="6">
    <location>
        <begin position="317"/>
        <end position="355"/>
    </location>
</feature>
<feature type="domain" description="Rhodopsin" evidence="8">
    <location>
        <begin position="39"/>
        <end position="273"/>
    </location>
</feature>
<evidence type="ECO:0000256" key="6">
    <source>
        <dbReference type="SAM" id="MobiDB-lite"/>
    </source>
</evidence>
<evidence type="ECO:0000256" key="3">
    <source>
        <dbReference type="ARBA" id="ARBA00022989"/>
    </source>
</evidence>
<proteinExistence type="inferred from homology"/>
<feature type="transmembrane region" description="Helical" evidence="7">
    <location>
        <begin position="133"/>
        <end position="163"/>
    </location>
</feature>
<dbReference type="GO" id="GO:0016020">
    <property type="term" value="C:membrane"/>
    <property type="evidence" value="ECO:0007669"/>
    <property type="project" value="UniProtKB-SubCell"/>
</dbReference>
<feature type="transmembrane region" description="Helical" evidence="7">
    <location>
        <begin position="183"/>
        <end position="200"/>
    </location>
</feature>
<accession>A0AA39GFH5</accession>
<evidence type="ECO:0000256" key="1">
    <source>
        <dbReference type="ARBA" id="ARBA00004141"/>
    </source>
</evidence>
<dbReference type="AlphaFoldDB" id="A0AA39GFH5"/>
<feature type="transmembrane region" description="Helical" evidence="7">
    <location>
        <begin position="250"/>
        <end position="271"/>
    </location>
</feature>
<evidence type="ECO:0000256" key="2">
    <source>
        <dbReference type="ARBA" id="ARBA00022692"/>
    </source>
</evidence>
<comment type="caution">
    <text evidence="9">The sequence shown here is derived from an EMBL/GenBank/DDBJ whole genome shotgun (WGS) entry which is preliminary data.</text>
</comment>
<evidence type="ECO:0000256" key="7">
    <source>
        <dbReference type="SAM" id="Phobius"/>
    </source>
</evidence>
<feature type="compositionally biased region" description="Basic and acidic residues" evidence="6">
    <location>
        <begin position="317"/>
        <end position="327"/>
    </location>
</feature>
<dbReference type="EMBL" id="JAPDFR010000007">
    <property type="protein sequence ID" value="KAK0385137.1"/>
    <property type="molecule type" value="Genomic_DNA"/>
</dbReference>